<reference evidence="18" key="1">
    <citation type="submission" date="2023-03" db="EMBL/GenBank/DDBJ databases">
        <title>Mating type loci evolution in Malassezia.</title>
        <authorList>
            <person name="Coelho M.A."/>
        </authorList>
    </citation>
    <scope>NUCLEOTIDE SEQUENCE</scope>
    <source>
        <strain evidence="18">CBS 14135</strain>
    </source>
</reference>
<keyword evidence="4 15" id="KW-0812">Transmembrane</keyword>
<feature type="active site" description="Charge relay system" evidence="13 14">
    <location>
        <position position="275"/>
    </location>
</feature>
<evidence type="ECO:0000256" key="3">
    <source>
        <dbReference type="ARBA" id="ARBA00022670"/>
    </source>
</evidence>
<feature type="active site" description="Charge relay system" evidence="13 14">
    <location>
        <position position="450"/>
    </location>
</feature>
<dbReference type="PROSITE" id="PS00137">
    <property type="entry name" value="SUBTILASE_HIS"/>
    <property type="match status" value="1"/>
</dbReference>
<dbReference type="PROSITE" id="PS51829">
    <property type="entry name" value="P_HOMO_B"/>
    <property type="match status" value="1"/>
</dbReference>
<keyword evidence="10 15" id="KW-0472">Membrane</keyword>
<evidence type="ECO:0000256" key="2">
    <source>
        <dbReference type="ARBA" id="ARBA00005325"/>
    </source>
</evidence>
<dbReference type="Pfam" id="PF01483">
    <property type="entry name" value="P_proprotein"/>
    <property type="match status" value="1"/>
</dbReference>
<keyword evidence="11" id="KW-0865">Zymogen</keyword>
<evidence type="ECO:0000259" key="17">
    <source>
        <dbReference type="PROSITE" id="PS51829"/>
    </source>
</evidence>
<comment type="similarity">
    <text evidence="2">Belongs to the peptidase S8 family. Furin subfamily.</text>
</comment>
<evidence type="ECO:0000256" key="15">
    <source>
        <dbReference type="SAM" id="Phobius"/>
    </source>
</evidence>
<organism evidence="18 19">
    <name type="scientific">Malassezia brasiliensis</name>
    <dbReference type="NCBI Taxonomy" id="1821822"/>
    <lineage>
        <taxon>Eukaryota</taxon>
        <taxon>Fungi</taxon>
        <taxon>Dikarya</taxon>
        <taxon>Basidiomycota</taxon>
        <taxon>Ustilaginomycotina</taxon>
        <taxon>Malasseziomycetes</taxon>
        <taxon>Malasseziales</taxon>
        <taxon>Malasseziaceae</taxon>
        <taxon>Malassezia</taxon>
    </lineage>
</organism>
<dbReference type="EMBL" id="CP119951">
    <property type="protein sequence ID" value="WFC93883.1"/>
    <property type="molecule type" value="Genomic_DNA"/>
</dbReference>
<feature type="signal peptide" evidence="16">
    <location>
        <begin position="1"/>
        <end position="18"/>
    </location>
</feature>
<dbReference type="GO" id="GO:0000139">
    <property type="term" value="C:Golgi membrane"/>
    <property type="evidence" value="ECO:0007669"/>
    <property type="project" value="TreeGrafter"/>
</dbReference>
<gene>
    <name evidence="18" type="primary">KEX2</name>
    <name evidence="18" type="ORF">MBRA1_000509</name>
</gene>
<dbReference type="SUPFAM" id="SSF49785">
    <property type="entry name" value="Galactose-binding domain-like"/>
    <property type="match status" value="1"/>
</dbReference>
<keyword evidence="9 15" id="KW-1133">Transmembrane helix</keyword>
<keyword evidence="12" id="KW-0325">Glycoprotein</keyword>
<dbReference type="CDD" id="cd04059">
    <property type="entry name" value="Peptidases_S8_Protein_convertases_Kexins_Furin-like"/>
    <property type="match status" value="1"/>
</dbReference>
<dbReference type="InterPro" id="IPR008979">
    <property type="entry name" value="Galactose-bd-like_sf"/>
</dbReference>
<keyword evidence="3 14" id="KW-0645">Protease</keyword>
<feature type="domain" description="P/Homo B" evidence="17">
    <location>
        <begin position="526"/>
        <end position="665"/>
    </location>
</feature>
<accession>A0AAF0DQ45</accession>
<evidence type="ECO:0000256" key="11">
    <source>
        <dbReference type="ARBA" id="ARBA00023145"/>
    </source>
</evidence>
<dbReference type="InterPro" id="IPR002884">
    <property type="entry name" value="P_dom"/>
</dbReference>
<dbReference type="Gene3D" id="3.40.50.200">
    <property type="entry name" value="Peptidase S8/S53 domain"/>
    <property type="match status" value="1"/>
</dbReference>
<dbReference type="GO" id="GO:0005802">
    <property type="term" value="C:trans-Golgi network"/>
    <property type="evidence" value="ECO:0007669"/>
    <property type="project" value="TreeGrafter"/>
</dbReference>
<dbReference type="PROSITE" id="PS00138">
    <property type="entry name" value="SUBTILASE_SER"/>
    <property type="match status" value="1"/>
</dbReference>
<evidence type="ECO:0000256" key="9">
    <source>
        <dbReference type="ARBA" id="ARBA00022989"/>
    </source>
</evidence>
<dbReference type="PROSITE" id="PS00136">
    <property type="entry name" value="SUBTILASE_ASP"/>
    <property type="match status" value="1"/>
</dbReference>
<dbReference type="Pfam" id="PF00082">
    <property type="entry name" value="Peptidase_S8"/>
    <property type="match status" value="1"/>
</dbReference>
<dbReference type="GO" id="GO:0004252">
    <property type="term" value="F:serine-type endopeptidase activity"/>
    <property type="evidence" value="ECO:0007669"/>
    <property type="project" value="UniProtKB-UniRule"/>
</dbReference>
<dbReference type="Gene3D" id="2.60.120.260">
    <property type="entry name" value="Galactose-binding domain-like"/>
    <property type="match status" value="1"/>
</dbReference>
<dbReference type="InterPro" id="IPR000209">
    <property type="entry name" value="Peptidase_S8/S53_dom"/>
</dbReference>
<evidence type="ECO:0000313" key="18">
    <source>
        <dbReference type="EMBL" id="WFC93883.1"/>
    </source>
</evidence>
<sequence length="805" mass="87984">MLRCWLALAAGALGLVVGAHPQKRTYDTHHYYAAEIVPRGACADVTPEHVAAALDAEFVEQVGALPHHWLLKHEKGDVLARRSVYSEVPEAQDPVLIRYAALRRRAAPRAKRCTGASCVSETCIADALRNVERQVPRQRYKREVIYDPATMRDEYPELRAPVPVTEAWMRPANGAHAARAPVPLNVSAKLRDAFEISDPLFFQQWHLANVEDPGHDIGLGQIWRNATGRGVTVSLLDDGLDFTHPDIKANFDEKGSYDFNDHTPLPEPRLSDDQHGTRCAGEIAAVRNDMCGIGVAPNAHVSAVRILSGAITDADEAAALNFAYDTNAIYSCSWGPPDNGKSMDAPKGLVAKALLNGIYNGRNGNGSIYVFAGGNGGASDDQCNFDGYTNSIYTVTIAAVDHLGHHPYYSEMCSAIIASSYSSGAGQAITTTDISRGGEPQCTSLHGGTSAAAPLVAGMLALVLELRPELTWRDVQHVLVAAAQPINTEDPDWETNGVGRKFSHKYGYGIVHATRLLAVSLAHKLVPPQAWLETPRHNTSTPRLELNQTSSVPIEVTPAMLEQANLLSLEHVTATVWIEHDRRGDVQVELFSPHGTRSILASPRRYDSDGNGFPGWTFMSLKHWGEDMLGTWRLQVSDHADAQRENRLPANFTGWSLTLWGAARDASKAKPWDFPEGSEEHTLTLSGAPSSTVLHHPEVTPTNTITLNKPTHALPDDHHTLPGETHQSFGSHVQTPEADTGYLAGVTRHSTWLAVAAGVALVVGVGLLLFFYRRLRTMRRYEYLPSDENEIRLSTMPTDVQTRDL</sequence>
<dbReference type="PANTHER" id="PTHR42884:SF14">
    <property type="entry name" value="NEUROENDOCRINE CONVERTASE 1"/>
    <property type="match status" value="1"/>
</dbReference>
<dbReference type="AlphaFoldDB" id="A0AAF0DQ45"/>
<dbReference type="InterPro" id="IPR015500">
    <property type="entry name" value="Peptidase_S8_subtilisin-rel"/>
</dbReference>
<proteinExistence type="inferred from homology"/>
<dbReference type="FunFam" id="3.40.50.200:FF:000005">
    <property type="entry name" value="Proprotein convertase subtilisin/kexin type 7"/>
    <property type="match status" value="1"/>
</dbReference>
<evidence type="ECO:0000256" key="6">
    <source>
        <dbReference type="ARBA" id="ARBA00022801"/>
    </source>
</evidence>
<evidence type="ECO:0000256" key="1">
    <source>
        <dbReference type="ARBA" id="ARBA00004370"/>
    </source>
</evidence>
<evidence type="ECO:0000313" key="19">
    <source>
        <dbReference type="Proteomes" id="UP001216638"/>
    </source>
</evidence>
<dbReference type="PANTHER" id="PTHR42884">
    <property type="entry name" value="PROPROTEIN CONVERTASE SUBTILISIN/KEXIN-RELATED"/>
    <property type="match status" value="1"/>
</dbReference>
<name>A0AAF0DQ45_9BASI</name>
<feature type="chain" id="PRO_5042272839" evidence="16">
    <location>
        <begin position="19"/>
        <end position="805"/>
    </location>
</feature>
<dbReference type="FunFam" id="2.60.120.260:FF:000026">
    <property type="entry name" value="proprotein convertase subtilisin/kexin type 7"/>
    <property type="match status" value="1"/>
</dbReference>
<evidence type="ECO:0000256" key="4">
    <source>
        <dbReference type="ARBA" id="ARBA00022692"/>
    </source>
</evidence>
<keyword evidence="8" id="KW-0106">Calcium</keyword>
<keyword evidence="6 14" id="KW-0378">Hydrolase</keyword>
<dbReference type="Proteomes" id="UP001216638">
    <property type="component" value="Chromosome 1"/>
</dbReference>
<dbReference type="InterPro" id="IPR023827">
    <property type="entry name" value="Peptidase_S8_Asp-AS"/>
</dbReference>
<keyword evidence="7 14" id="KW-0720">Serine protease</keyword>
<dbReference type="SUPFAM" id="SSF52743">
    <property type="entry name" value="Subtilisin-like"/>
    <property type="match status" value="1"/>
</dbReference>
<dbReference type="InterPro" id="IPR022398">
    <property type="entry name" value="Peptidase_S8_His-AS"/>
</dbReference>
<dbReference type="PRINTS" id="PR00723">
    <property type="entry name" value="SUBTILISIN"/>
</dbReference>
<dbReference type="GO" id="GO:0007323">
    <property type="term" value="P:peptide pheromone maturation"/>
    <property type="evidence" value="ECO:0007669"/>
    <property type="project" value="UniProtKB-ARBA"/>
</dbReference>
<dbReference type="InterPro" id="IPR023828">
    <property type="entry name" value="Peptidase_S8_Ser-AS"/>
</dbReference>
<keyword evidence="5 16" id="KW-0732">Signal</keyword>
<dbReference type="GO" id="GO:0016485">
    <property type="term" value="P:protein processing"/>
    <property type="evidence" value="ECO:0007669"/>
    <property type="project" value="TreeGrafter"/>
</dbReference>
<dbReference type="PROSITE" id="PS51892">
    <property type="entry name" value="SUBTILASE"/>
    <property type="match status" value="1"/>
</dbReference>
<evidence type="ECO:0000256" key="8">
    <source>
        <dbReference type="ARBA" id="ARBA00022837"/>
    </source>
</evidence>
<evidence type="ECO:0000256" key="5">
    <source>
        <dbReference type="ARBA" id="ARBA00022729"/>
    </source>
</evidence>
<dbReference type="InterPro" id="IPR034182">
    <property type="entry name" value="Kexin/furin"/>
</dbReference>
<comment type="subcellular location">
    <subcellularLocation>
        <location evidence="1">Membrane</location>
    </subcellularLocation>
</comment>
<evidence type="ECO:0000256" key="7">
    <source>
        <dbReference type="ARBA" id="ARBA00022825"/>
    </source>
</evidence>
<evidence type="ECO:0000256" key="14">
    <source>
        <dbReference type="PROSITE-ProRule" id="PRU01240"/>
    </source>
</evidence>
<evidence type="ECO:0000256" key="13">
    <source>
        <dbReference type="PIRSR" id="PIRSR615500-1"/>
    </source>
</evidence>
<feature type="transmembrane region" description="Helical" evidence="15">
    <location>
        <begin position="752"/>
        <end position="772"/>
    </location>
</feature>
<feature type="active site" description="Charge relay system" evidence="13 14">
    <location>
        <position position="237"/>
    </location>
</feature>
<dbReference type="EC" id="3.4.21.61" evidence="18"/>
<evidence type="ECO:0000256" key="10">
    <source>
        <dbReference type="ARBA" id="ARBA00023136"/>
    </source>
</evidence>
<protein>
    <submittedName>
        <fullName evidence="18">Kexin</fullName>
        <ecNumber evidence="18">3.4.21.61</ecNumber>
    </submittedName>
</protein>
<dbReference type="InterPro" id="IPR036852">
    <property type="entry name" value="Peptidase_S8/S53_dom_sf"/>
</dbReference>
<keyword evidence="19" id="KW-1185">Reference proteome</keyword>
<evidence type="ECO:0000256" key="12">
    <source>
        <dbReference type="ARBA" id="ARBA00023180"/>
    </source>
</evidence>
<evidence type="ECO:0000256" key="16">
    <source>
        <dbReference type="SAM" id="SignalP"/>
    </source>
</evidence>